<keyword evidence="6 11" id="KW-0418">Kinase</keyword>
<sequence>MPLKDFLLVCLIAGLCGLAVTAAGMVALRCAGRRPVAVALGASSVVTVAAMAAGTLGVAQAMFLSAHDLTVMMAVCAVAAVLAIGAAAVLGRPVVADVRALQQAAHGLGSASADDDDAYRPPPRPSAIAELADLSFELERTSARLREARARERAVEQSRRELIAWISHDLRTPLAGLRAMAESLEDGVAADPARYHRRIRVEVDRLSGMVDDLFELSRIQAGALQLSVSRVSLYDLVGDALAGTEVLARSRAVRLEDSGIAAVPVHVDSKEMSRALTNLLVNAIRHTPSDGTVAVGVERLADDHVLVTVTDACGGIPEDDLPRVFDTGWRGSHARTPGPDGGAGLGLAIVRGIVEAHRGTVDVVNVGGGCRFEMRLPA</sequence>
<dbReference type="SMART" id="SM00388">
    <property type="entry name" value="HisKA"/>
    <property type="match status" value="1"/>
</dbReference>
<dbReference type="EC" id="2.7.13.3" evidence="3"/>
<dbReference type="SMART" id="SM00387">
    <property type="entry name" value="HATPase_c"/>
    <property type="match status" value="1"/>
</dbReference>
<feature type="transmembrane region" description="Helical" evidence="9">
    <location>
        <begin position="6"/>
        <end position="28"/>
    </location>
</feature>
<evidence type="ECO:0000256" key="3">
    <source>
        <dbReference type="ARBA" id="ARBA00012438"/>
    </source>
</evidence>
<keyword evidence="9" id="KW-1133">Transmembrane helix</keyword>
<keyword evidence="5" id="KW-0808">Transferase</keyword>
<dbReference type="InterPro" id="IPR003661">
    <property type="entry name" value="HisK_dim/P_dom"/>
</dbReference>
<dbReference type="InterPro" id="IPR050736">
    <property type="entry name" value="Sensor_HK_Regulatory"/>
</dbReference>
<keyword evidence="9" id="KW-0472">Membrane</keyword>
<keyword evidence="9" id="KW-0812">Transmembrane</keyword>
<dbReference type="Proteomes" id="UP001500466">
    <property type="component" value="Unassembled WGS sequence"/>
</dbReference>
<dbReference type="EMBL" id="BAABHS010000028">
    <property type="protein sequence ID" value="GAA4984522.1"/>
    <property type="molecule type" value="Genomic_DNA"/>
</dbReference>
<dbReference type="PANTHER" id="PTHR43711:SF1">
    <property type="entry name" value="HISTIDINE KINASE 1"/>
    <property type="match status" value="1"/>
</dbReference>
<dbReference type="Pfam" id="PF02518">
    <property type="entry name" value="HATPase_c"/>
    <property type="match status" value="1"/>
</dbReference>
<evidence type="ECO:0000256" key="5">
    <source>
        <dbReference type="ARBA" id="ARBA00022679"/>
    </source>
</evidence>
<comment type="caution">
    <text evidence="11">The sequence shown here is derived from an EMBL/GenBank/DDBJ whole genome shotgun (WGS) entry which is preliminary data.</text>
</comment>
<dbReference type="SUPFAM" id="SSF55874">
    <property type="entry name" value="ATPase domain of HSP90 chaperone/DNA topoisomerase II/histidine kinase"/>
    <property type="match status" value="1"/>
</dbReference>
<dbReference type="InterPro" id="IPR003594">
    <property type="entry name" value="HATPase_dom"/>
</dbReference>
<dbReference type="PANTHER" id="PTHR43711">
    <property type="entry name" value="TWO-COMPONENT HISTIDINE KINASE"/>
    <property type="match status" value="1"/>
</dbReference>
<reference evidence="12" key="1">
    <citation type="journal article" date="2019" name="Int. J. Syst. Evol. Microbiol.">
        <title>The Global Catalogue of Microorganisms (GCM) 10K type strain sequencing project: providing services to taxonomists for standard genome sequencing and annotation.</title>
        <authorList>
            <consortium name="The Broad Institute Genomics Platform"/>
            <consortium name="The Broad Institute Genome Sequencing Center for Infectious Disease"/>
            <person name="Wu L."/>
            <person name="Ma J."/>
        </authorList>
    </citation>
    <scope>NUCLEOTIDE SEQUENCE [LARGE SCALE GENOMIC DNA]</scope>
    <source>
        <strain evidence="12">JCM 17986</strain>
    </source>
</reference>
<name>A0ABP9I0V1_9ACTN</name>
<evidence type="ECO:0000313" key="11">
    <source>
        <dbReference type="EMBL" id="GAA4984522.1"/>
    </source>
</evidence>
<feature type="domain" description="Histidine kinase" evidence="10">
    <location>
        <begin position="165"/>
        <end position="378"/>
    </location>
</feature>
<evidence type="ECO:0000256" key="9">
    <source>
        <dbReference type="SAM" id="Phobius"/>
    </source>
</evidence>
<dbReference type="Gene3D" id="3.30.565.10">
    <property type="entry name" value="Histidine kinase-like ATPase, C-terminal domain"/>
    <property type="match status" value="1"/>
</dbReference>
<evidence type="ECO:0000256" key="2">
    <source>
        <dbReference type="ARBA" id="ARBA00004236"/>
    </source>
</evidence>
<evidence type="ECO:0000256" key="7">
    <source>
        <dbReference type="ARBA" id="ARBA00023012"/>
    </source>
</evidence>
<keyword evidence="12" id="KW-1185">Reference proteome</keyword>
<evidence type="ECO:0000259" key="10">
    <source>
        <dbReference type="PROSITE" id="PS50109"/>
    </source>
</evidence>
<protein>
    <recommendedName>
        <fullName evidence="3">histidine kinase</fullName>
        <ecNumber evidence="3">2.7.13.3</ecNumber>
    </recommendedName>
</protein>
<organism evidence="11 12">
    <name type="scientific">Yinghuangia aomiensis</name>
    <dbReference type="NCBI Taxonomy" id="676205"/>
    <lineage>
        <taxon>Bacteria</taxon>
        <taxon>Bacillati</taxon>
        <taxon>Actinomycetota</taxon>
        <taxon>Actinomycetes</taxon>
        <taxon>Kitasatosporales</taxon>
        <taxon>Streptomycetaceae</taxon>
        <taxon>Yinghuangia</taxon>
    </lineage>
</organism>
<comment type="catalytic activity">
    <reaction evidence="1">
        <text>ATP + protein L-histidine = ADP + protein N-phospho-L-histidine.</text>
        <dbReference type="EC" id="2.7.13.3"/>
    </reaction>
</comment>
<dbReference type="SUPFAM" id="SSF47384">
    <property type="entry name" value="Homodimeric domain of signal transducing histidine kinase"/>
    <property type="match status" value="1"/>
</dbReference>
<keyword evidence="7" id="KW-0902">Two-component regulatory system</keyword>
<evidence type="ECO:0000256" key="4">
    <source>
        <dbReference type="ARBA" id="ARBA00022553"/>
    </source>
</evidence>
<accession>A0ABP9I0V1</accession>
<dbReference type="Gene3D" id="1.10.287.130">
    <property type="match status" value="1"/>
</dbReference>
<keyword evidence="4" id="KW-0597">Phosphoprotein</keyword>
<evidence type="ECO:0000313" key="12">
    <source>
        <dbReference type="Proteomes" id="UP001500466"/>
    </source>
</evidence>
<evidence type="ECO:0000256" key="1">
    <source>
        <dbReference type="ARBA" id="ARBA00000085"/>
    </source>
</evidence>
<evidence type="ECO:0000256" key="6">
    <source>
        <dbReference type="ARBA" id="ARBA00022777"/>
    </source>
</evidence>
<feature type="coiled-coil region" evidence="8">
    <location>
        <begin position="131"/>
        <end position="158"/>
    </location>
</feature>
<dbReference type="PROSITE" id="PS50109">
    <property type="entry name" value="HIS_KIN"/>
    <property type="match status" value="1"/>
</dbReference>
<keyword evidence="8" id="KW-0175">Coiled coil</keyword>
<dbReference type="CDD" id="cd00082">
    <property type="entry name" value="HisKA"/>
    <property type="match status" value="1"/>
</dbReference>
<gene>
    <name evidence="11" type="ORF">GCM10023205_63270</name>
</gene>
<dbReference type="GO" id="GO:0016301">
    <property type="term" value="F:kinase activity"/>
    <property type="evidence" value="ECO:0007669"/>
    <property type="project" value="UniProtKB-KW"/>
</dbReference>
<evidence type="ECO:0000256" key="8">
    <source>
        <dbReference type="SAM" id="Coils"/>
    </source>
</evidence>
<comment type="subcellular location">
    <subcellularLocation>
        <location evidence="2">Cell membrane</location>
    </subcellularLocation>
</comment>
<feature type="transmembrane region" description="Helical" evidence="9">
    <location>
        <begin position="69"/>
        <end position="90"/>
    </location>
</feature>
<dbReference type="PRINTS" id="PR00344">
    <property type="entry name" value="BCTRLSENSOR"/>
</dbReference>
<dbReference type="InterPro" id="IPR036097">
    <property type="entry name" value="HisK_dim/P_sf"/>
</dbReference>
<dbReference type="InterPro" id="IPR004358">
    <property type="entry name" value="Sig_transdc_His_kin-like_C"/>
</dbReference>
<dbReference type="InterPro" id="IPR036890">
    <property type="entry name" value="HATPase_C_sf"/>
</dbReference>
<dbReference type="InterPro" id="IPR005467">
    <property type="entry name" value="His_kinase_dom"/>
</dbReference>
<dbReference type="Pfam" id="PF00512">
    <property type="entry name" value="HisKA"/>
    <property type="match status" value="1"/>
</dbReference>
<proteinExistence type="predicted"/>
<feature type="transmembrane region" description="Helical" evidence="9">
    <location>
        <begin position="40"/>
        <end position="63"/>
    </location>
</feature>